<evidence type="ECO:0000313" key="9">
    <source>
        <dbReference type="EMBL" id="ARW61146.1"/>
    </source>
</evidence>
<reference evidence="9" key="1">
    <citation type="journal article" date="2017" name="J. Phycol.">
        <title>Analysis of chloroplast genomes and a supermatrix inform reclassification of the Rhodomelaceae (Rhodophyta).</title>
        <authorList>
            <person name="Diaz-Tapia P."/>
            <person name="Maggs C.A."/>
            <person name="West J.A."/>
            <person name="Verbruggen H."/>
        </authorList>
    </citation>
    <scope>NUCLEOTIDE SEQUENCE</scope>
    <source>
        <strain evidence="9">JW3079</strain>
    </source>
</reference>
<dbReference type="AlphaFoldDB" id="A0A1Z1M561"/>
<dbReference type="Pfam" id="PF00004">
    <property type="entry name" value="AAA"/>
    <property type="match status" value="1"/>
</dbReference>
<name>A0A1Z1M561_9FLOR</name>
<dbReference type="SMART" id="SM00382">
    <property type="entry name" value="AAA"/>
    <property type="match status" value="1"/>
</dbReference>
<keyword evidence="5" id="KW-0067">ATP-binding</keyword>
<dbReference type="Gene3D" id="3.40.50.300">
    <property type="entry name" value="P-loop containing nucleotide triphosphate hydrolases"/>
    <property type="match status" value="1"/>
</dbReference>
<evidence type="ECO:0000256" key="5">
    <source>
        <dbReference type="ARBA" id="ARBA00022840"/>
    </source>
</evidence>
<keyword evidence="3 9" id="KW-0934">Plastid</keyword>
<dbReference type="EMBL" id="MF101417">
    <property type="protein sequence ID" value="ARW61146.1"/>
    <property type="molecule type" value="Genomic_DNA"/>
</dbReference>
<evidence type="ECO:0000256" key="1">
    <source>
        <dbReference type="ARBA" id="ARBA00004229"/>
    </source>
</evidence>
<comment type="subcellular location">
    <subcellularLocation>
        <location evidence="1">Plastid</location>
        <location evidence="1">Chloroplast</location>
    </subcellularLocation>
</comment>
<dbReference type="InterPro" id="IPR027417">
    <property type="entry name" value="P-loop_NTPase"/>
</dbReference>
<evidence type="ECO:0000256" key="4">
    <source>
        <dbReference type="ARBA" id="ARBA00022741"/>
    </source>
</evidence>
<evidence type="ECO:0000256" key="6">
    <source>
        <dbReference type="ARBA" id="ARBA00038088"/>
    </source>
</evidence>
<keyword evidence="4" id="KW-0547">Nucleotide-binding</keyword>
<dbReference type="GO" id="GO:0005524">
    <property type="term" value="F:ATP binding"/>
    <property type="evidence" value="ECO:0007669"/>
    <property type="project" value="UniProtKB-KW"/>
</dbReference>
<dbReference type="InterPro" id="IPR003593">
    <property type="entry name" value="AAA+_ATPase"/>
</dbReference>
<sequence>MNFEQEISTLLSSSNFLIYILTEEEERLEYILNNISNKLFKQNICSWNFIDGYTNNPNYLQHGKRNPLEALEIIQNYQKTNTKIFFLKDFYLFINDLSVNRKLKNLNKWLKKHDKYIIMSGTESQMPQTIQEYITYTQLPLPNKQEIRVEIERFFQILNIEQKLLIDNLSKSYQGLSINQIRKSISKILMKKPLESEILEQILKEKEKLIKQTEILEFFYTTQKLQDIGGLKNLKKWLKIRHSTFTKQAESYGIKMPKGVLLVGIQGTGKSISAKAISIEWNLPLLKLNISKIFTGILGGSESKIQKMIEICEKIAPCVLWIDEIDKIFTQHQNSNDSGTTNRVANIFLTWLSEKKKFIFIVATANNINKLPIEMLRKGRFDEIFFVDLPTLRERLNIFKIHLKRIRPLTWHKYNIYYLSKISQKFSGAEIEQSITEAMYYAFHENREFSTKDIAQSINDIIPLAVTNEATITQLREWGYSGKVKLA</sequence>
<geneLocation type="chloroplast" evidence="9"/>
<evidence type="ECO:0000259" key="8">
    <source>
        <dbReference type="SMART" id="SM00382"/>
    </source>
</evidence>
<dbReference type="PANTHER" id="PTHR42960:SF1">
    <property type="entry name" value="YCF46 PROTEIN"/>
    <property type="match status" value="1"/>
</dbReference>
<comment type="similarity">
    <text evidence="6">Belongs to the AAA ATPase family. Highly divergent.</text>
</comment>
<protein>
    <recommendedName>
        <fullName evidence="7">Uncharacterized AAA domain-containing protein ycf46</fullName>
    </recommendedName>
</protein>
<accession>A0A1Z1M561</accession>
<dbReference type="GO" id="GO:0009507">
    <property type="term" value="C:chloroplast"/>
    <property type="evidence" value="ECO:0007669"/>
    <property type="project" value="UniProtKB-SubCell"/>
</dbReference>
<feature type="domain" description="AAA+ ATPase" evidence="8">
    <location>
        <begin position="256"/>
        <end position="391"/>
    </location>
</feature>
<proteinExistence type="inferred from homology"/>
<evidence type="ECO:0000256" key="3">
    <source>
        <dbReference type="ARBA" id="ARBA00022640"/>
    </source>
</evidence>
<dbReference type="InterPro" id="IPR003959">
    <property type="entry name" value="ATPase_AAA_core"/>
</dbReference>
<dbReference type="GeneID" id="33354144"/>
<dbReference type="Gene3D" id="1.10.8.60">
    <property type="match status" value="1"/>
</dbReference>
<dbReference type="RefSeq" id="YP_009392584.1">
    <property type="nucleotide sequence ID" value="NC_035264.1"/>
</dbReference>
<keyword evidence="2 9" id="KW-0150">Chloroplast</keyword>
<dbReference type="GO" id="GO:0016887">
    <property type="term" value="F:ATP hydrolysis activity"/>
    <property type="evidence" value="ECO:0007669"/>
    <property type="project" value="InterPro"/>
</dbReference>
<evidence type="ECO:0000256" key="7">
    <source>
        <dbReference type="ARBA" id="ARBA00040480"/>
    </source>
</evidence>
<dbReference type="PANTHER" id="PTHR42960">
    <property type="entry name" value="YCF46 PROTEIN"/>
    <property type="match status" value="1"/>
</dbReference>
<evidence type="ECO:0000256" key="2">
    <source>
        <dbReference type="ARBA" id="ARBA00022528"/>
    </source>
</evidence>
<dbReference type="SUPFAM" id="SSF52540">
    <property type="entry name" value="P-loop containing nucleoside triphosphate hydrolases"/>
    <property type="match status" value="1"/>
</dbReference>
<organism evidence="9">
    <name type="scientific">Bostrychia tenella</name>
    <dbReference type="NCBI Taxonomy" id="324755"/>
    <lineage>
        <taxon>Eukaryota</taxon>
        <taxon>Rhodophyta</taxon>
        <taxon>Florideophyceae</taxon>
        <taxon>Rhodymeniophycidae</taxon>
        <taxon>Ceramiales</taxon>
        <taxon>Rhodomelaceae</taxon>
        <taxon>Bostrychia</taxon>
    </lineage>
</organism>
<gene>
    <name evidence="9" type="primary">ycf46</name>
</gene>
<dbReference type="InterPro" id="IPR052381">
    <property type="entry name" value="AAA_domain_protein"/>
</dbReference>